<feature type="transmembrane region" description="Helical" evidence="1">
    <location>
        <begin position="109"/>
        <end position="128"/>
    </location>
</feature>
<dbReference type="Proteomes" id="UP000318447">
    <property type="component" value="Unassembled WGS sequence"/>
</dbReference>
<keyword evidence="1" id="KW-1133">Transmembrane helix</keyword>
<dbReference type="VEuPathDB" id="TriTrypDB:LdBPK_240580.1"/>
<dbReference type="EMBL" id="RHLC01000020">
    <property type="protein sequence ID" value="TPP52195.1"/>
    <property type="molecule type" value="Genomic_DNA"/>
</dbReference>
<dbReference type="VEuPathDB" id="TriTrypDB:LDHU3_24.0700"/>
<keyword evidence="1" id="KW-0812">Transmembrane</keyword>
<evidence type="ECO:0000256" key="1">
    <source>
        <dbReference type="SAM" id="Phobius"/>
    </source>
</evidence>
<protein>
    <submittedName>
        <fullName evidence="2">Uncharacterized protein</fullName>
    </submittedName>
</protein>
<dbReference type="VEuPathDB" id="TriTrypDB:LdCL_240010600"/>
<dbReference type="AlphaFoldDB" id="A0A504XWJ0"/>
<accession>A0A504XWJ0</accession>
<sequence length="451" mass="49736">MDIDMFLLFETVTAGIFGVVLVTIIGMSILACVQRGQRMKERRQQCEDLAASTREKQQHLQWLAGINNLSDNPDLFDDAGHVAALLALTMDKANHAQHGRAPGKQSRSIFVFGVAIMIVILFFIGHMLTIRPITSIEDDILISAYTRAQLAMREEWVDADTRLAERPNLIVRNRAQLLGLYRLRVFVVATEAEVPNVTRVLNSLRSCNYSQRVFPIDIAVHVLGNASAMSFVPWPQGRLDFYAHRLYDNVSPSVPMMMADVWKPQSDFELGMLLTASAQVSPYWFQWVMSALRHYAPTSTETSIELATDKDSGARRGRLLSPLSTTLSGLALGMPVAGTTVNAVSTFFAPHPSTTSIFTASFWKAMVARAGPGTDVYAAPESWQAFLSTSTRVPGHGEHRFLYPPLDKLGALACEETTTCAIRALNPSEVAELVNVPASVDKVPRLQEQGT</sequence>
<name>A0A504XWJ0_LEIDO</name>
<gene>
    <name evidence="2" type="ORF">CGC21_15950</name>
</gene>
<dbReference type="VEuPathDB" id="TriTrypDB:LDHU3_24.0690"/>
<proteinExistence type="predicted"/>
<dbReference type="PANTHER" id="PTHR33604:SF3">
    <property type="entry name" value="OSJNBA0004B13.7 PROTEIN"/>
    <property type="match status" value="1"/>
</dbReference>
<reference evidence="3" key="1">
    <citation type="submission" date="2019-02" db="EMBL/GenBank/DDBJ databases">
        <title>FDA dAtabase for Regulatory Grade micrObial Sequences (FDA-ARGOS): Supporting development and validation of Infectious Disease Dx tests.</title>
        <authorList>
            <person name="Duncan R."/>
            <person name="Fisher C."/>
            <person name="Tallon L."/>
            <person name="Sadzewicz L."/>
            <person name="Sengamalay N."/>
            <person name="Ott S."/>
            <person name="Godinez A."/>
            <person name="Nagaraj S."/>
            <person name="Vavikolanu K."/>
            <person name="Nadendla S."/>
            <person name="Aluvathingal J."/>
            <person name="Sichtig H."/>
        </authorList>
    </citation>
    <scope>NUCLEOTIDE SEQUENCE [LARGE SCALE GENOMIC DNA]</scope>
    <source>
        <strain evidence="3">FDAARGOS_361</strain>
    </source>
</reference>
<organism evidence="2 3">
    <name type="scientific">Leishmania donovani</name>
    <dbReference type="NCBI Taxonomy" id="5661"/>
    <lineage>
        <taxon>Eukaryota</taxon>
        <taxon>Discoba</taxon>
        <taxon>Euglenozoa</taxon>
        <taxon>Kinetoplastea</taxon>
        <taxon>Metakinetoplastina</taxon>
        <taxon>Trypanosomatida</taxon>
        <taxon>Trypanosomatidae</taxon>
        <taxon>Leishmaniinae</taxon>
        <taxon>Leishmania</taxon>
    </lineage>
</organism>
<dbReference type="VEuPathDB" id="TriTrypDB:LdBPK_240590.1"/>
<feature type="transmembrane region" description="Helical" evidence="1">
    <location>
        <begin position="12"/>
        <end position="33"/>
    </location>
</feature>
<comment type="caution">
    <text evidence="2">The sequence shown here is derived from an EMBL/GenBank/DDBJ whole genome shotgun (WGS) entry which is preliminary data.</text>
</comment>
<evidence type="ECO:0000313" key="2">
    <source>
        <dbReference type="EMBL" id="TPP52195.1"/>
    </source>
</evidence>
<dbReference type="VEuPathDB" id="TriTrypDB:LdCL_240010700"/>
<evidence type="ECO:0000313" key="3">
    <source>
        <dbReference type="Proteomes" id="UP000318447"/>
    </source>
</evidence>
<keyword evidence="1" id="KW-0472">Membrane</keyword>
<dbReference type="PANTHER" id="PTHR33604">
    <property type="entry name" value="OSJNBA0004B13.7 PROTEIN"/>
    <property type="match status" value="1"/>
</dbReference>